<name>A0ABW3DJB2_9ACTN</name>
<evidence type="ECO:0000256" key="3">
    <source>
        <dbReference type="ARBA" id="ARBA00022842"/>
    </source>
</evidence>
<keyword evidence="2 4" id="KW-0378">Hydrolase</keyword>
<evidence type="ECO:0000313" key="5">
    <source>
        <dbReference type="Proteomes" id="UP001597024"/>
    </source>
</evidence>
<dbReference type="SFLD" id="SFLDS00003">
    <property type="entry name" value="Haloacid_Dehalogenase"/>
    <property type="match status" value="1"/>
</dbReference>
<dbReference type="Proteomes" id="UP001597024">
    <property type="component" value="Unassembled WGS sequence"/>
</dbReference>
<dbReference type="Gene3D" id="1.10.150.520">
    <property type="match status" value="1"/>
</dbReference>
<comment type="caution">
    <text evidence="4">The sequence shown here is derived from an EMBL/GenBank/DDBJ whole genome shotgun (WGS) entry which is preliminary data.</text>
</comment>
<dbReference type="InterPro" id="IPR036412">
    <property type="entry name" value="HAD-like_sf"/>
</dbReference>
<dbReference type="Pfam" id="PF00702">
    <property type="entry name" value="Hydrolase"/>
    <property type="match status" value="1"/>
</dbReference>
<evidence type="ECO:0000256" key="2">
    <source>
        <dbReference type="ARBA" id="ARBA00022801"/>
    </source>
</evidence>
<dbReference type="NCBIfam" id="TIGR01549">
    <property type="entry name" value="HAD-SF-IA-v1"/>
    <property type="match status" value="1"/>
</dbReference>
<dbReference type="InterPro" id="IPR051400">
    <property type="entry name" value="HAD-like_hydrolase"/>
</dbReference>
<dbReference type="PRINTS" id="PR00413">
    <property type="entry name" value="HADHALOGNASE"/>
</dbReference>
<evidence type="ECO:0000256" key="1">
    <source>
        <dbReference type="ARBA" id="ARBA00001946"/>
    </source>
</evidence>
<protein>
    <submittedName>
        <fullName evidence="4">HAD family hydrolase</fullName>
        <ecNumber evidence="4">3.1.3.-</ecNumber>
    </submittedName>
</protein>
<dbReference type="GO" id="GO:0016787">
    <property type="term" value="F:hydrolase activity"/>
    <property type="evidence" value="ECO:0007669"/>
    <property type="project" value="UniProtKB-KW"/>
</dbReference>
<comment type="cofactor">
    <cofactor evidence="1">
        <name>Mg(2+)</name>
        <dbReference type="ChEBI" id="CHEBI:18420"/>
    </cofactor>
</comment>
<evidence type="ECO:0000313" key="4">
    <source>
        <dbReference type="EMBL" id="MFD0883032.1"/>
    </source>
</evidence>
<dbReference type="InterPro" id="IPR006439">
    <property type="entry name" value="HAD-SF_hydro_IA"/>
</dbReference>
<keyword evidence="5" id="KW-1185">Reference proteome</keyword>
<dbReference type="EC" id="3.1.3.-" evidence="4"/>
<dbReference type="PANTHER" id="PTHR46470">
    <property type="entry name" value="N-ACYLNEURAMINATE-9-PHOSPHATASE"/>
    <property type="match status" value="1"/>
</dbReference>
<proteinExistence type="predicted"/>
<accession>A0ABW3DJB2</accession>
<gene>
    <name evidence="4" type="ORF">ACFQ08_00410</name>
</gene>
<dbReference type="EMBL" id="JBHTHX010000003">
    <property type="protein sequence ID" value="MFD0883032.1"/>
    <property type="molecule type" value="Genomic_DNA"/>
</dbReference>
<dbReference type="Gene3D" id="3.40.50.1000">
    <property type="entry name" value="HAD superfamily/HAD-like"/>
    <property type="match status" value="1"/>
</dbReference>
<reference evidence="5" key="1">
    <citation type="journal article" date="2019" name="Int. J. Syst. Evol. Microbiol.">
        <title>The Global Catalogue of Microorganisms (GCM) 10K type strain sequencing project: providing services to taxonomists for standard genome sequencing and annotation.</title>
        <authorList>
            <consortium name="The Broad Institute Genomics Platform"/>
            <consortium name="The Broad Institute Genome Sequencing Center for Infectious Disease"/>
            <person name="Wu L."/>
            <person name="Ma J."/>
        </authorList>
    </citation>
    <scope>NUCLEOTIDE SEQUENCE [LARGE SCALE GENOMIC DNA]</scope>
    <source>
        <strain evidence="5">CCUG 62974</strain>
    </source>
</reference>
<sequence>MQRLALFDLDNTLVDLDAAFEVWAEEFAREHGLGCDGVSRLTSLDRSSRPYREAFFTMVREHFGLPVSVDELWGRYRRRMPYLVRCRPEVVSGLSRLRASGWRVAIVTNGMADNQLEKIRRTGLAEVVDAMALSGIEGVRKPETRLFEIAAERCGMALSGGGWVIGDNLTADIAGGRSAGLRTIWIDRGTRPGRDHEADHTVTDVLEAMEILRDSDS</sequence>
<keyword evidence="3" id="KW-0460">Magnesium</keyword>
<dbReference type="InterPro" id="IPR023214">
    <property type="entry name" value="HAD_sf"/>
</dbReference>
<dbReference type="SUPFAM" id="SSF56784">
    <property type="entry name" value="HAD-like"/>
    <property type="match status" value="1"/>
</dbReference>
<organism evidence="4 5">
    <name type="scientific">Streptosporangium algeriense</name>
    <dbReference type="NCBI Taxonomy" id="1682748"/>
    <lineage>
        <taxon>Bacteria</taxon>
        <taxon>Bacillati</taxon>
        <taxon>Actinomycetota</taxon>
        <taxon>Actinomycetes</taxon>
        <taxon>Streptosporangiales</taxon>
        <taxon>Streptosporangiaceae</taxon>
        <taxon>Streptosporangium</taxon>
    </lineage>
</organism>
<dbReference type="SFLD" id="SFLDG01129">
    <property type="entry name" value="C1.5:_HAD__Beta-PGM__Phosphata"/>
    <property type="match status" value="1"/>
</dbReference>